<sequence>MKMTKKPLYIDYRRLEKLAYDILLKGGLSEMEAQETATHLVRANLRGVDSHGITRVPIYLKRLHVGVVRAKADVSIIHETPVSAYIDGNNGIGPYIARKTTEIAIEKAKKSGVAIVGLTNANHLGTLGYYSELAVNEGLITFITANAPANMPPFGGAEKYFGTNPFSYGFPTGREKPFILDMATSVVSKGKIILAMKNNENIPLGWAIDKNGQETTNAQEAVDGLVLPLGGPKGYGLAFMVDILSGIMTGSNWGPHINDLYSNFTEPQNVGMFAIVLRPDLFISEVEFKKKIDQAISEVRNLKLQKGFDRIYIPGEIETITLEKRRSEGVPLTIETVTELERLGKELEVNVDFLTDLIQMA</sequence>
<comment type="similarity">
    <text evidence="1">Belongs to the LDH2/MDH2 oxidoreductase family.</text>
</comment>
<evidence type="ECO:0000313" key="3">
    <source>
        <dbReference type="EMBL" id="MCM3714330.1"/>
    </source>
</evidence>
<evidence type="ECO:0000256" key="2">
    <source>
        <dbReference type="ARBA" id="ARBA00023002"/>
    </source>
</evidence>
<dbReference type="InterPro" id="IPR036111">
    <property type="entry name" value="Mal/L-sulfo/L-lacto_DH-like_sf"/>
</dbReference>
<name>A0A9X2DQK0_9BACI</name>
<dbReference type="InterPro" id="IPR043144">
    <property type="entry name" value="Mal/L-sulf/L-lact_DH-like_ah"/>
</dbReference>
<dbReference type="InterPro" id="IPR043143">
    <property type="entry name" value="Mal/L-sulf/L-lact_DH-like_NADP"/>
</dbReference>
<dbReference type="Gene3D" id="3.30.1370.60">
    <property type="entry name" value="Hypothetical oxidoreductase yiak, domain 2"/>
    <property type="match status" value="1"/>
</dbReference>
<dbReference type="GO" id="GO:0016491">
    <property type="term" value="F:oxidoreductase activity"/>
    <property type="evidence" value="ECO:0007669"/>
    <property type="project" value="UniProtKB-KW"/>
</dbReference>
<dbReference type="Proteomes" id="UP001139179">
    <property type="component" value="Unassembled WGS sequence"/>
</dbReference>
<reference evidence="3" key="1">
    <citation type="submission" date="2022-05" db="EMBL/GenBank/DDBJ databases">
        <title>Comparative Genomics of Spacecraft Associated Microbes.</title>
        <authorList>
            <person name="Tran M.T."/>
            <person name="Wright A."/>
            <person name="Seuylemezian A."/>
            <person name="Eisen J."/>
            <person name="Coil D."/>
        </authorList>
    </citation>
    <scope>NUCLEOTIDE SEQUENCE</scope>
    <source>
        <strain evidence="3">214.1.1</strain>
    </source>
</reference>
<proteinExistence type="inferred from homology"/>
<keyword evidence="4" id="KW-1185">Reference proteome</keyword>
<dbReference type="AlphaFoldDB" id="A0A9X2DQK0"/>
<organism evidence="3 4">
    <name type="scientific">Halalkalibacter oceani</name>
    <dbReference type="NCBI Taxonomy" id="1653776"/>
    <lineage>
        <taxon>Bacteria</taxon>
        <taxon>Bacillati</taxon>
        <taxon>Bacillota</taxon>
        <taxon>Bacilli</taxon>
        <taxon>Bacillales</taxon>
        <taxon>Bacillaceae</taxon>
        <taxon>Halalkalibacter</taxon>
    </lineage>
</organism>
<accession>A0A9X2DQK0</accession>
<dbReference type="RefSeq" id="WP_251223120.1">
    <property type="nucleotide sequence ID" value="NZ_JAMBOL010000006.1"/>
</dbReference>
<comment type="caution">
    <text evidence="3">The sequence shown here is derived from an EMBL/GenBank/DDBJ whole genome shotgun (WGS) entry which is preliminary data.</text>
</comment>
<dbReference type="PANTHER" id="PTHR11091:SF0">
    <property type="entry name" value="MALATE DEHYDROGENASE"/>
    <property type="match status" value="1"/>
</dbReference>
<gene>
    <name evidence="3" type="ORF">M3202_09545</name>
</gene>
<dbReference type="EMBL" id="JAMBOL010000006">
    <property type="protein sequence ID" value="MCM3714330.1"/>
    <property type="molecule type" value="Genomic_DNA"/>
</dbReference>
<keyword evidence="2" id="KW-0560">Oxidoreductase</keyword>
<dbReference type="SUPFAM" id="SSF89733">
    <property type="entry name" value="L-sulfolactate dehydrogenase-like"/>
    <property type="match status" value="1"/>
</dbReference>
<dbReference type="PANTHER" id="PTHR11091">
    <property type="entry name" value="OXIDOREDUCTASE-RELATED"/>
    <property type="match status" value="1"/>
</dbReference>
<dbReference type="InterPro" id="IPR003767">
    <property type="entry name" value="Malate/L-lactate_DH-like"/>
</dbReference>
<evidence type="ECO:0000256" key="1">
    <source>
        <dbReference type="ARBA" id="ARBA00006056"/>
    </source>
</evidence>
<dbReference type="Gene3D" id="1.10.1530.10">
    <property type="match status" value="1"/>
</dbReference>
<protein>
    <submittedName>
        <fullName evidence="3">Ldh family oxidoreductase</fullName>
    </submittedName>
</protein>
<dbReference type="Pfam" id="PF02615">
    <property type="entry name" value="Ldh_2"/>
    <property type="match status" value="1"/>
</dbReference>
<evidence type="ECO:0000313" key="4">
    <source>
        <dbReference type="Proteomes" id="UP001139179"/>
    </source>
</evidence>